<dbReference type="STRING" id="82801.SAMN04488506_1083"/>
<dbReference type="EMBL" id="FOXW01000003">
    <property type="protein sequence ID" value="SFQ22893.1"/>
    <property type="molecule type" value="Genomic_DNA"/>
</dbReference>
<dbReference type="InterPro" id="IPR002364">
    <property type="entry name" value="Quin_OxRdtase/zeta-crystal_CS"/>
</dbReference>
<evidence type="ECO:0000259" key="2">
    <source>
        <dbReference type="SMART" id="SM00829"/>
    </source>
</evidence>
<dbReference type="InterPro" id="IPR011032">
    <property type="entry name" value="GroES-like_sf"/>
</dbReference>
<protein>
    <submittedName>
        <fullName evidence="3">NADPH:quinone reductase</fullName>
    </submittedName>
</protein>
<dbReference type="Gene3D" id="3.90.180.10">
    <property type="entry name" value="Medium-chain alcohol dehydrogenases, catalytic domain"/>
    <property type="match status" value="1"/>
</dbReference>
<proteinExistence type="predicted"/>
<dbReference type="SUPFAM" id="SSF50129">
    <property type="entry name" value="GroES-like"/>
    <property type="match status" value="1"/>
</dbReference>
<dbReference type="GO" id="GO:0008270">
    <property type="term" value="F:zinc ion binding"/>
    <property type="evidence" value="ECO:0007669"/>
    <property type="project" value="InterPro"/>
</dbReference>
<dbReference type="InterPro" id="IPR050700">
    <property type="entry name" value="YIM1/Zinc_Alcohol_DH_Fams"/>
</dbReference>
<dbReference type="Pfam" id="PF13602">
    <property type="entry name" value="ADH_zinc_N_2"/>
    <property type="match status" value="1"/>
</dbReference>
<sequence length="311" mass="33846">MKAIVINQYGGSDQLVEKELPTPELADDQVLVELKATSINPIDWKMRAGYLKEMLPYDFPIILGWDAAGIIKKVGTSVTSFSVGDKVLARPATTPRGTYAEYTAIEENLVSKMPDNISFDEAAAIPLTGQTAWVALVEIGKIKEGDRVLIHGGSGGVGHLAIQIAKYFGAYVAATASGKNEELAKSLGADQFINYQEEDFEQILSDFDFVLDTQGGEIQEKSYNILKKGGTLVSIVAPPDEEKAAEKGVLTGYFFLEPTGERMKALAKLIEEDHLKPIVGKTFPFTQEGLREAHDVSENESIPGKVVIHID</sequence>
<dbReference type="Pfam" id="PF08240">
    <property type="entry name" value="ADH_N"/>
    <property type="match status" value="1"/>
</dbReference>
<feature type="domain" description="Enoyl reductase (ER)" evidence="2">
    <location>
        <begin position="10"/>
        <end position="308"/>
    </location>
</feature>
<dbReference type="GO" id="GO:0016491">
    <property type="term" value="F:oxidoreductase activity"/>
    <property type="evidence" value="ECO:0007669"/>
    <property type="project" value="UniProtKB-KW"/>
</dbReference>
<accession>A0A1I5WT02</accession>
<gene>
    <name evidence="3" type="ORF">SAMN04488506_1083</name>
</gene>
<keyword evidence="1" id="KW-0560">Oxidoreductase</keyword>
<name>A0A1I5WT02_9LACT</name>
<dbReference type="InterPro" id="IPR020843">
    <property type="entry name" value="ER"/>
</dbReference>
<dbReference type="PANTHER" id="PTHR11695">
    <property type="entry name" value="ALCOHOL DEHYDROGENASE RELATED"/>
    <property type="match status" value="1"/>
</dbReference>
<keyword evidence="4" id="KW-1185">Reference proteome</keyword>
<dbReference type="Proteomes" id="UP000199136">
    <property type="component" value="Unassembled WGS sequence"/>
</dbReference>
<organism evidence="3 4">
    <name type="scientific">Desemzia incerta</name>
    <dbReference type="NCBI Taxonomy" id="82801"/>
    <lineage>
        <taxon>Bacteria</taxon>
        <taxon>Bacillati</taxon>
        <taxon>Bacillota</taxon>
        <taxon>Bacilli</taxon>
        <taxon>Lactobacillales</taxon>
        <taxon>Carnobacteriaceae</taxon>
        <taxon>Desemzia</taxon>
    </lineage>
</organism>
<dbReference type="OrthoDB" id="9792162at2"/>
<evidence type="ECO:0000256" key="1">
    <source>
        <dbReference type="ARBA" id="ARBA00023002"/>
    </source>
</evidence>
<dbReference type="PROSITE" id="PS01162">
    <property type="entry name" value="QOR_ZETA_CRYSTAL"/>
    <property type="match status" value="1"/>
</dbReference>
<dbReference type="PANTHER" id="PTHR11695:SF294">
    <property type="entry name" value="RETICULON-4-INTERACTING PROTEIN 1, MITOCHONDRIAL"/>
    <property type="match status" value="1"/>
</dbReference>
<evidence type="ECO:0000313" key="4">
    <source>
        <dbReference type="Proteomes" id="UP000199136"/>
    </source>
</evidence>
<reference evidence="3 4" key="1">
    <citation type="submission" date="2016-10" db="EMBL/GenBank/DDBJ databases">
        <authorList>
            <person name="de Groot N.N."/>
        </authorList>
    </citation>
    <scope>NUCLEOTIDE SEQUENCE [LARGE SCALE GENOMIC DNA]</scope>
    <source>
        <strain evidence="3 4">DSM 20581</strain>
    </source>
</reference>
<dbReference type="SUPFAM" id="SSF51735">
    <property type="entry name" value="NAD(P)-binding Rossmann-fold domains"/>
    <property type="match status" value="1"/>
</dbReference>
<dbReference type="RefSeq" id="WP_092480132.1">
    <property type="nucleotide sequence ID" value="NZ_FOXW01000003.1"/>
</dbReference>
<dbReference type="SMART" id="SM00829">
    <property type="entry name" value="PKS_ER"/>
    <property type="match status" value="1"/>
</dbReference>
<dbReference type="InterPro" id="IPR013154">
    <property type="entry name" value="ADH-like_N"/>
</dbReference>
<dbReference type="InterPro" id="IPR036291">
    <property type="entry name" value="NAD(P)-bd_dom_sf"/>
</dbReference>
<dbReference type="Gene3D" id="3.40.50.720">
    <property type="entry name" value="NAD(P)-binding Rossmann-like Domain"/>
    <property type="match status" value="1"/>
</dbReference>
<dbReference type="CDD" id="cd05289">
    <property type="entry name" value="MDR_like_2"/>
    <property type="match status" value="1"/>
</dbReference>
<dbReference type="AlphaFoldDB" id="A0A1I5WT02"/>
<evidence type="ECO:0000313" key="3">
    <source>
        <dbReference type="EMBL" id="SFQ22893.1"/>
    </source>
</evidence>